<dbReference type="STRING" id="1121301.SAMN02745912_03502"/>
<feature type="domain" description="HTH asnC-type" evidence="4">
    <location>
        <begin position="1"/>
        <end position="62"/>
    </location>
</feature>
<protein>
    <submittedName>
        <fullName evidence="5">Lrp/AsnC family transcriptional regulator, leucine-responsive regulatory protein</fullName>
    </submittedName>
</protein>
<dbReference type="GO" id="GO:0043565">
    <property type="term" value="F:sequence-specific DNA binding"/>
    <property type="evidence" value="ECO:0007669"/>
    <property type="project" value="InterPro"/>
</dbReference>
<dbReference type="InterPro" id="IPR019887">
    <property type="entry name" value="Tscrpt_reg_AsnC/Lrp_C"/>
</dbReference>
<dbReference type="OrthoDB" id="66249at2"/>
<evidence type="ECO:0000256" key="1">
    <source>
        <dbReference type="ARBA" id="ARBA00023015"/>
    </source>
</evidence>
<dbReference type="CDD" id="cd00090">
    <property type="entry name" value="HTH_ARSR"/>
    <property type="match status" value="1"/>
</dbReference>
<dbReference type="PROSITE" id="PS00519">
    <property type="entry name" value="HTH_ASNC_1"/>
    <property type="match status" value="1"/>
</dbReference>
<dbReference type="Proteomes" id="UP000184465">
    <property type="component" value="Unassembled WGS sequence"/>
</dbReference>
<dbReference type="FunFam" id="1.10.10.10:FF:000186">
    <property type="entry name" value="AsnC family transcriptional regulator"/>
    <property type="match status" value="1"/>
</dbReference>
<dbReference type="InterPro" id="IPR036388">
    <property type="entry name" value="WH-like_DNA-bd_sf"/>
</dbReference>
<keyword evidence="2" id="KW-0238">DNA-binding</keyword>
<dbReference type="InterPro" id="IPR019885">
    <property type="entry name" value="Tscrpt_reg_HTH_AsnC-type_CS"/>
</dbReference>
<keyword evidence="1" id="KW-0805">Transcription regulation</keyword>
<reference evidence="5 6" key="1">
    <citation type="submission" date="2016-11" db="EMBL/GenBank/DDBJ databases">
        <authorList>
            <person name="Jaros S."/>
            <person name="Januszkiewicz K."/>
            <person name="Wedrychowicz H."/>
        </authorList>
    </citation>
    <scope>NUCLEOTIDE SEQUENCE [LARGE SCALE GENOMIC DNA]</scope>
    <source>
        <strain evidence="5 6">DSM 15212</strain>
    </source>
</reference>
<dbReference type="PANTHER" id="PTHR30154:SF53">
    <property type="entry name" value="HTH-TYPE TRANSCRIPTIONAL REGULATOR LRPC"/>
    <property type="match status" value="1"/>
</dbReference>
<evidence type="ECO:0000256" key="3">
    <source>
        <dbReference type="ARBA" id="ARBA00023163"/>
    </source>
</evidence>
<dbReference type="Gene3D" id="1.10.10.10">
    <property type="entry name" value="Winged helix-like DNA-binding domain superfamily/Winged helix DNA-binding domain"/>
    <property type="match status" value="1"/>
</dbReference>
<dbReference type="SUPFAM" id="SSF54909">
    <property type="entry name" value="Dimeric alpha+beta barrel"/>
    <property type="match status" value="1"/>
</dbReference>
<organism evidence="5 6">
    <name type="scientific">Paramaledivibacter caminithermalis (strain DSM 15212 / CIP 107654 / DViRD3)</name>
    <name type="common">Clostridium caminithermale</name>
    <dbReference type="NCBI Taxonomy" id="1121301"/>
    <lineage>
        <taxon>Bacteria</taxon>
        <taxon>Bacillati</taxon>
        <taxon>Bacillota</taxon>
        <taxon>Clostridia</taxon>
        <taxon>Peptostreptococcales</taxon>
        <taxon>Caminicellaceae</taxon>
        <taxon>Paramaledivibacter</taxon>
    </lineage>
</organism>
<name>A0A1M6T002_PARC5</name>
<dbReference type="InterPro" id="IPR019888">
    <property type="entry name" value="Tscrpt_reg_AsnC-like"/>
</dbReference>
<keyword evidence="3" id="KW-0804">Transcription</keyword>
<evidence type="ECO:0000259" key="4">
    <source>
        <dbReference type="PROSITE" id="PS50956"/>
    </source>
</evidence>
<sequence>MDSTDLKILKILQQDGRISMKDLGKKVGLTSPAVSERVKRLEENGIIIGYKAIVNPKKLNKNISALIDVAIRSENYKKFLDFVPKNNNIIECHHVTGGDCMIIKVMVETMEDLENLIDDLKKFGNTQTNIILSSPIESKIIL</sequence>
<dbReference type="InterPro" id="IPR011991">
    <property type="entry name" value="ArsR-like_HTH"/>
</dbReference>
<gene>
    <name evidence="5" type="ORF">SAMN02745912_03502</name>
</gene>
<proteinExistence type="predicted"/>
<dbReference type="Gene3D" id="3.30.70.920">
    <property type="match status" value="1"/>
</dbReference>
<dbReference type="SUPFAM" id="SSF46785">
    <property type="entry name" value="Winged helix' DNA-binding domain"/>
    <property type="match status" value="1"/>
</dbReference>
<dbReference type="InterPro" id="IPR000485">
    <property type="entry name" value="AsnC-type_HTH_dom"/>
</dbReference>
<dbReference type="SMART" id="SM00344">
    <property type="entry name" value="HTH_ASNC"/>
    <property type="match status" value="1"/>
</dbReference>
<dbReference type="Pfam" id="PF13412">
    <property type="entry name" value="HTH_24"/>
    <property type="match status" value="1"/>
</dbReference>
<evidence type="ECO:0000256" key="2">
    <source>
        <dbReference type="ARBA" id="ARBA00023125"/>
    </source>
</evidence>
<evidence type="ECO:0000313" key="6">
    <source>
        <dbReference type="Proteomes" id="UP000184465"/>
    </source>
</evidence>
<dbReference type="AlphaFoldDB" id="A0A1M6T002"/>
<dbReference type="InterPro" id="IPR036390">
    <property type="entry name" value="WH_DNA-bd_sf"/>
</dbReference>
<dbReference type="RefSeq" id="WP_073153029.1">
    <property type="nucleotide sequence ID" value="NZ_FRAG01000075.1"/>
</dbReference>
<dbReference type="EMBL" id="FRAG01000075">
    <property type="protein sequence ID" value="SHK50247.1"/>
    <property type="molecule type" value="Genomic_DNA"/>
</dbReference>
<accession>A0A1M6T002</accession>
<keyword evidence="6" id="KW-1185">Reference proteome</keyword>
<dbReference type="InterPro" id="IPR011008">
    <property type="entry name" value="Dimeric_a/b-barrel"/>
</dbReference>
<dbReference type="PANTHER" id="PTHR30154">
    <property type="entry name" value="LEUCINE-RESPONSIVE REGULATORY PROTEIN"/>
    <property type="match status" value="1"/>
</dbReference>
<evidence type="ECO:0000313" key="5">
    <source>
        <dbReference type="EMBL" id="SHK50247.1"/>
    </source>
</evidence>
<dbReference type="PRINTS" id="PR00033">
    <property type="entry name" value="HTHASNC"/>
</dbReference>
<dbReference type="PROSITE" id="PS50956">
    <property type="entry name" value="HTH_ASNC_2"/>
    <property type="match status" value="1"/>
</dbReference>
<dbReference type="GO" id="GO:0005829">
    <property type="term" value="C:cytosol"/>
    <property type="evidence" value="ECO:0007669"/>
    <property type="project" value="TreeGrafter"/>
</dbReference>
<dbReference type="GO" id="GO:0043200">
    <property type="term" value="P:response to amino acid"/>
    <property type="evidence" value="ECO:0007669"/>
    <property type="project" value="TreeGrafter"/>
</dbReference>
<dbReference type="Pfam" id="PF01037">
    <property type="entry name" value="AsnC_trans_reg"/>
    <property type="match status" value="1"/>
</dbReference>